<name>A0A2J7R0L2_9NEOP</name>
<dbReference type="AlphaFoldDB" id="A0A2J7R0L2"/>
<keyword evidence="4" id="KW-1185">Reference proteome</keyword>
<dbReference type="Proteomes" id="UP000235965">
    <property type="component" value="Unassembled WGS sequence"/>
</dbReference>
<feature type="compositionally biased region" description="Polar residues" evidence="1">
    <location>
        <begin position="249"/>
        <end position="265"/>
    </location>
</feature>
<protein>
    <recommendedName>
        <fullName evidence="2">MADF domain-containing protein</fullName>
    </recommendedName>
</protein>
<dbReference type="SMART" id="SM00595">
    <property type="entry name" value="MADF"/>
    <property type="match status" value="1"/>
</dbReference>
<feature type="compositionally biased region" description="Low complexity" evidence="1">
    <location>
        <begin position="233"/>
        <end position="248"/>
    </location>
</feature>
<dbReference type="PANTHER" id="PTHR21505:SF15">
    <property type="entry name" value="RE18252P"/>
    <property type="match status" value="1"/>
</dbReference>
<dbReference type="PANTHER" id="PTHR21505">
    <property type="entry name" value="MADF DOMAIN-CONTAINING PROTEIN-RELATED"/>
    <property type="match status" value="1"/>
</dbReference>
<accession>A0A2J7R0L2</accession>
<dbReference type="InParanoid" id="A0A2J7R0L2"/>
<dbReference type="InterPro" id="IPR006578">
    <property type="entry name" value="MADF-dom"/>
</dbReference>
<sequence length="277" mass="32180">MEWSRESIIYLIDEYKKRDVIWNPRNTEHYNKIKKQDAWEEIGKELKRSVEECKRKMEYLLASLRRERMKMKKQTGTGNGADEVYKSSWFAFESLRFIWDKNKSRPTLSTVPRECETETVEGCDDHNDEEPLHTSTRKKRKVCDEDQRLDKTFKILTASTNEKNDECQHFGNLVACKLRAYDESIRCAIQNDIMSIFLRASSGFYKNYNTATYGTGPNSFLYYKGPPNAHYPSSSSPQFFPSNKQQPFLNTPSTVSFPQSPSPGTASEDDLLIQDIV</sequence>
<evidence type="ECO:0000259" key="2">
    <source>
        <dbReference type="PROSITE" id="PS51029"/>
    </source>
</evidence>
<feature type="domain" description="MADF" evidence="2">
    <location>
        <begin position="10"/>
        <end position="103"/>
    </location>
</feature>
<comment type="caution">
    <text evidence="3">The sequence shown here is derived from an EMBL/GenBank/DDBJ whole genome shotgun (WGS) entry which is preliminary data.</text>
</comment>
<evidence type="ECO:0000313" key="3">
    <source>
        <dbReference type="EMBL" id="PNF34374.1"/>
    </source>
</evidence>
<dbReference type="FunCoup" id="A0A2J7R0L2">
    <property type="interactions" value="125"/>
</dbReference>
<evidence type="ECO:0000256" key="1">
    <source>
        <dbReference type="SAM" id="MobiDB-lite"/>
    </source>
</evidence>
<reference evidence="3 4" key="1">
    <citation type="submission" date="2017-12" db="EMBL/GenBank/DDBJ databases">
        <title>Hemimetabolous genomes reveal molecular basis of termite eusociality.</title>
        <authorList>
            <person name="Harrison M.C."/>
            <person name="Jongepier E."/>
            <person name="Robertson H.M."/>
            <person name="Arning N."/>
            <person name="Bitard-Feildel T."/>
            <person name="Chao H."/>
            <person name="Childers C.P."/>
            <person name="Dinh H."/>
            <person name="Doddapaneni H."/>
            <person name="Dugan S."/>
            <person name="Gowin J."/>
            <person name="Greiner C."/>
            <person name="Han Y."/>
            <person name="Hu H."/>
            <person name="Hughes D.S.T."/>
            <person name="Huylmans A.-K."/>
            <person name="Kemena C."/>
            <person name="Kremer L.P.M."/>
            <person name="Lee S.L."/>
            <person name="Lopez-Ezquerra A."/>
            <person name="Mallet L."/>
            <person name="Monroy-Kuhn J.M."/>
            <person name="Moser A."/>
            <person name="Murali S.C."/>
            <person name="Muzny D.M."/>
            <person name="Otani S."/>
            <person name="Piulachs M.-D."/>
            <person name="Poelchau M."/>
            <person name="Qu J."/>
            <person name="Schaub F."/>
            <person name="Wada-Katsumata A."/>
            <person name="Worley K.C."/>
            <person name="Xie Q."/>
            <person name="Ylla G."/>
            <person name="Poulsen M."/>
            <person name="Gibbs R.A."/>
            <person name="Schal C."/>
            <person name="Richards S."/>
            <person name="Belles X."/>
            <person name="Korb J."/>
            <person name="Bornberg-Bauer E."/>
        </authorList>
    </citation>
    <scope>NUCLEOTIDE SEQUENCE [LARGE SCALE GENOMIC DNA]</scope>
    <source>
        <tissue evidence="3">Whole body</tissue>
    </source>
</reference>
<evidence type="ECO:0000313" key="4">
    <source>
        <dbReference type="Proteomes" id="UP000235965"/>
    </source>
</evidence>
<dbReference type="STRING" id="105785.A0A2J7R0L2"/>
<dbReference type="OrthoDB" id="10051975at2759"/>
<proteinExistence type="predicted"/>
<organism evidence="3 4">
    <name type="scientific">Cryptotermes secundus</name>
    <dbReference type="NCBI Taxonomy" id="105785"/>
    <lineage>
        <taxon>Eukaryota</taxon>
        <taxon>Metazoa</taxon>
        <taxon>Ecdysozoa</taxon>
        <taxon>Arthropoda</taxon>
        <taxon>Hexapoda</taxon>
        <taxon>Insecta</taxon>
        <taxon>Pterygota</taxon>
        <taxon>Neoptera</taxon>
        <taxon>Polyneoptera</taxon>
        <taxon>Dictyoptera</taxon>
        <taxon>Blattodea</taxon>
        <taxon>Blattoidea</taxon>
        <taxon>Termitoidae</taxon>
        <taxon>Kalotermitidae</taxon>
        <taxon>Cryptotermitinae</taxon>
        <taxon>Cryptotermes</taxon>
    </lineage>
</organism>
<dbReference type="Pfam" id="PF10545">
    <property type="entry name" value="MADF_DNA_bdg"/>
    <property type="match status" value="1"/>
</dbReference>
<dbReference type="PROSITE" id="PS51029">
    <property type="entry name" value="MADF"/>
    <property type="match status" value="1"/>
</dbReference>
<gene>
    <name evidence="3" type="ORF">B7P43_G15316</name>
</gene>
<feature type="region of interest" description="Disordered" evidence="1">
    <location>
        <begin position="233"/>
        <end position="270"/>
    </location>
</feature>
<dbReference type="EMBL" id="NEVH01008231">
    <property type="protein sequence ID" value="PNF34374.1"/>
    <property type="molecule type" value="Genomic_DNA"/>
</dbReference>